<reference evidence="10 11" key="1">
    <citation type="journal article" date="2013" name="Mar. Genomics">
        <title>Expression of sulfatases in Rhodopirellula baltica and the diversity of sulfatases in the genus Rhodopirellula.</title>
        <authorList>
            <person name="Wegner C.E."/>
            <person name="Richter-Heitmann T."/>
            <person name="Klindworth A."/>
            <person name="Klockow C."/>
            <person name="Richter M."/>
            <person name="Achstetter T."/>
            <person name="Glockner F.O."/>
            <person name="Harder J."/>
        </authorList>
    </citation>
    <scope>NUCLEOTIDE SEQUENCE [LARGE SCALE GENOMIC DNA]</scope>
    <source>
        <strain evidence="10 11">SM41</strain>
    </source>
</reference>
<comment type="cofactor">
    <cofactor evidence="1">
        <name>Zn(2+)</name>
        <dbReference type="ChEBI" id="CHEBI:29105"/>
    </cofactor>
</comment>
<dbReference type="Proteomes" id="UP000011885">
    <property type="component" value="Unassembled WGS sequence"/>
</dbReference>
<dbReference type="SUPFAM" id="SSF55486">
    <property type="entry name" value="Metalloproteases ('zincins'), catalytic domain"/>
    <property type="match status" value="1"/>
</dbReference>
<keyword evidence="3" id="KW-0645">Protease</keyword>
<evidence type="ECO:0000256" key="6">
    <source>
        <dbReference type="ARBA" id="ARBA00022833"/>
    </source>
</evidence>
<dbReference type="InterPro" id="IPR042089">
    <property type="entry name" value="Peptidase_M13_dom_2"/>
</dbReference>
<dbReference type="PRINTS" id="PR00786">
    <property type="entry name" value="NEPRILYSIN"/>
</dbReference>
<comment type="caution">
    <text evidence="10">The sequence shown here is derived from an EMBL/GenBank/DDBJ whole genome shotgun (WGS) entry which is preliminary data.</text>
</comment>
<feature type="domain" description="Peptidase M13 C-terminal" evidence="8">
    <location>
        <begin position="491"/>
        <end position="692"/>
    </location>
</feature>
<sequence>MKRTLTQLFTAVLWVSIPSLLLFPVSRHVVAMDASVTTDEQTTVDEKVSGIDQSLFSEKVAPGENFYLYANEKWLENTPIPADKSNYGIFTVLDDETRQQVRTLIEAAAEEDAAKGTPSQKVGDMYRSVLDVEQRNASGINPIESVLKIANDIDSKESLAAALGLLVQKGVYGPFAPYVGVDAKNSDQYIVYLTQSGLTLPDRDYYLEDDARYVELREQLEVYVTDMLAAIGVENAGEAAKEVIAIEKQIAERQWTKTENRDPEATYNRKTLEELAELVEKFPIGAMLESAKISDQDAVVVRQPTYFSEIDDVIADGSLDAWKNYLAFHVIDSYAAFLSEDLERRHFEFHGKAVSGTDEQQPMWKRAVDATGSVLGEVVGQLYVEKHFTPEAKARMNELVENLKAAFAQRIMSRPWMGEGTKKQALAKLAKFTTKIGYPDEWKDYSSLQITDESPATNMIAAATFEFERDLAKLGGPIDRNEWHMTPQTINAYYNPTMNEIVFPAAILQPPFFNMAADDAVNYGGIGAVIGHELSHGFDDKGSKYDGDGNLRNWWTPKDREEFEARASGLVEQYGEFKPFEDMTVNGELTLGENIGDLGGLAVSYAAYRLSLGDEEAPVIDGLTGDQRFFLGWSQIWRRLYREQELRKRLITDPHSPSEYRVNGIVRNMDEWYDAFGVDEDDPLYVAPEDRIRIW</sequence>
<evidence type="ECO:0000259" key="9">
    <source>
        <dbReference type="Pfam" id="PF05649"/>
    </source>
</evidence>
<dbReference type="GO" id="GO:0005886">
    <property type="term" value="C:plasma membrane"/>
    <property type="evidence" value="ECO:0007669"/>
    <property type="project" value="TreeGrafter"/>
</dbReference>
<evidence type="ECO:0000259" key="8">
    <source>
        <dbReference type="Pfam" id="PF01431"/>
    </source>
</evidence>
<keyword evidence="5" id="KW-0378">Hydrolase</keyword>
<proteinExistence type="inferred from homology"/>
<dbReference type="Gene3D" id="1.10.1380.10">
    <property type="entry name" value="Neutral endopeptidase , domain2"/>
    <property type="match status" value="1"/>
</dbReference>
<name>M5UKU1_9BACT</name>
<dbReference type="Gene3D" id="3.40.390.10">
    <property type="entry name" value="Collagenase (Catalytic Domain)"/>
    <property type="match status" value="1"/>
</dbReference>
<dbReference type="InterPro" id="IPR008753">
    <property type="entry name" value="Peptidase_M13_N"/>
</dbReference>
<dbReference type="GO" id="GO:0004222">
    <property type="term" value="F:metalloendopeptidase activity"/>
    <property type="evidence" value="ECO:0007669"/>
    <property type="project" value="InterPro"/>
</dbReference>
<dbReference type="PROSITE" id="PS51885">
    <property type="entry name" value="NEPRILYSIN"/>
    <property type="match status" value="1"/>
</dbReference>
<evidence type="ECO:0000256" key="7">
    <source>
        <dbReference type="ARBA" id="ARBA00023049"/>
    </source>
</evidence>
<dbReference type="GO" id="GO:0016485">
    <property type="term" value="P:protein processing"/>
    <property type="evidence" value="ECO:0007669"/>
    <property type="project" value="TreeGrafter"/>
</dbReference>
<feature type="domain" description="Peptidase M13 N-terminal" evidence="9">
    <location>
        <begin position="62"/>
        <end position="439"/>
    </location>
</feature>
<keyword evidence="6" id="KW-0862">Zinc</keyword>
<keyword evidence="7" id="KW-0482">Metalloprotease</keyword>
<keyword evidence="11" id="KW-1185">Reference proteome</keyword>
<dbReference type="CDD" id="cd08662">
    <property type="entry name" value="M13"/>
    <property type="match status" value="1"/>
</dbReference>
<dbReference type="RefSeq" id="WP_008676914.1">
    <property type="nucleotide sequence ID" value="NZ_ANOH01000136.1"/>
</dbReference>
<dbReference type="InterPro" id="IPR024079">
    <property type="entry name" value="MetalloPept_cat_dom_sf"/>
</dbReference>
<dbReference type="Pfam" id="PF05649">
    <property type="entry name" value="Peptidase_M13_N"/>
    <property type="match status" value="1"/>
</dbReference>
<comment type="similarity">
    <text evidence="2">Belongs to the peptidase M13 family.</text>
</comment>
<protein>
    <submittedName>
        <fullName evidence="10">Peptidase, M13 family protein</fullName>
    </submittedName>
</protein>
<dbReference type="PATRIC" id="fig|1263870.3.peg.2093"/>
<organism evidence="10 11">
    <name type="scientific">Rhodopirellula sallentina SM41</name>
    <dbReference type="NCBI Taxonomy" id="1263870"/>
    <lineage>
        <taxon>Bacteria</taxon>
        <taxon>Pseudomonadati</taxon>
        <taxon>Planctomycetota</taxon>
        <taxon>Planctomycetia</taxon>
        <taxon>Pirellulales</taxon>
        <taxon>Pirellulaceae</taxon>
        <taxon>Rhodopirellula</taxon>
    </lineage>
</organism>
<evidence type="ECO:0000256" key="3">
    <source>
        <dbReference type="ARBA" id="ARBA00022670"/>
    </source>
</evidence>
<evidence type="ECO:0000256" key="2">
    <source>
        <dbReference type="ARBA" id="ARBA00007357"/>
    </source>
</evidence>
<dbReference type="InterPro" id="IPR000718">
    <property type="entry name" value="Peptidase_M13"/>
</dbReference>
<gene>
    <name evidence="10" type="ORF">RSSM_01961</name>
</gene>
<evidence type="ECO:0000256" key="1">
    <source>
        <dbReference type="ARBA" id="ARBA00001947"/>
    </source>
</evidence>
<evidence type="ECO:0000256" key="4">
    <source>
        <dbReference type="ARBA" id="ARBA00022723"/>
    </source>
</evidence>
<dbReference type="GO" id="GO:0046872">
    <property type="term" value="F:metal ion binding"/>
    <property type="evidence" value="ECO:0007669"/>
    <property type="project" value="UniProtKB-KW"/>
</dbReference>
<evidence type="ECO:0000313" key="10">
    <source>
        <dbReference type="EMBL" id="EMI56628.1"/>
    </source>
</evidence>
<dbReference type="PANTHER" id="PTHR11733">
    <property type="entry name" value="ZINC METALLOPROTEASE FAMILY M13 NEPRILYSIN-RELATED"/>
    <property type="match status" value="1"/>
</dbReference>
<dbReference type="OrthoDB" id="9775677at2"/>
<dbReference type="EMBL" id="ANOH01000136">
    <property type="protein sequence ID" value="EMI56628.1"/>
    <property type="molecule type" value="Genomic_DNA"/>
</dbReference>
<dbReference type="AlphaFoldDB" id="M5UKU1"/>
<dbReference type="InterPro" id="IPR018497">
    <property type="entry name" value="Peptidase_M13_C"/>
</dbReference>
<keyword evidence="4" id="KW-0479">Metal-binding</keyword>
<dbReference type="PANTHER" id="PTHR11733:SF167">
    <property type="entry name" value="FI17812P1-RELATED"/>
    <property type="match status" value="1"/>
</dbReference>
<evidence type="ECO:0000256" key="5">
    <source>
        <dbReference type="ARBA" id="ARBA00022801"/>
    </source>
</evidence>
<dbReference type="Pfam" id="PF01431">
    <property type="entry name" value="Peptidase_M13"/>
    <property type="match status" value="1"/>
</dbReference>
<evidence type="ECO:0000313" key="11">
    <source>
        <dbReference type="Proteomes" id="UP000011885"/>
    </source>
</evidence>
<accession>M5UKU1</accession>